<protein>
    <submittedName>
        <fullName evidence="1">Uncharacterized protein</fullName>
    </submittedName>
</protein>
<evidence type="ECO:0000313" key="2">
    <source>
        <dbReference type="Proteomes" id="UP001162992"/>
    </source>
</evidence>
<proteinExistence type="predicted"/>
<evidence type="ECO:0000313" key="1">
    <source>
        <dbReference type="EMBL" id="KAJ7561227.1"/>
    </source>
</evidence>
<accession>A0ACC2E4S1</accession>
<gene>
    <name evidence="1" type="ORF">O6H91_03G019700</name>
</gene>
<reference evidence="2" key="1">
    <citation type="journal article" date="2024" name="Proc. Natl. Acad. Sci. U.S.A.">
        <title>Extraordinary preservation of gene collinearity over three hundred million years revealed in homosporous lycophytes.</title>
        <authorList>
            <person name="Li C."/>
            <person name="Wickell D."/>
            <person name="Kuo L.Y."/>
            <person name="Chen X."/>
            <person name="Nie B."/>
            <person name="Liao X."/>
            <person name="Peng D."/>
            <person name="Ji J."/>
            <person name="Jenkins J."/>
            <person name="Williams M."/>
            <person name="Shu S."/>
            <person name="Plott C."/>
            <person name="Barry K."/>
            <person name="Rajasekar S."/>
            <person name="Grimwood J."/>
            <person name="Han X."/>
            <person name="Sun S."/>
            <person name="Hou Z."/>
            <person name="He W."/>
            <person name="Dai G."/>
            <person name="Sun C."/>
            <person name="Schmutz J."/>
            <person name="Leebens-Mack J.H."/>
            <person name="Li F.W."/>
            <person name="Wang L."/>
        </authorList>
    </citation>
    <scope>NUCLEOTIDE SEQUENCE [LARGE SCALE GENOMIC DNA]</scope>
    <source>
        <strain evidence="2">cv. PW_Plant_1</strain>
    </source>
</reference>
<dbReference type="Proteomes" id="UP001162992">
    <property type="component" value="Chromosome 3"/>
</dbReference>
<organism evidence="1 2">
    <name type="scientific">Diphasiastrum complanatum</name>
    <name type="common">Issler's clubmoss</name>
    <name type="synonym">Lycopodium complanatum</name>
    <dbReference type="NCBI Taxonomy" id="34168"/>
    <lineage>
        <taxon>Eukaryota</taxon>
        <taxon>Viridiplantae</taxon>
        <taxon>Streptophyta</taxon>
        <taxon>Embryophyta</taxon>
        <taxon>Tracheophyta</taxon>
        <taxon>Lycopodiopsida</taxon>
        <taxon>Lycopodiales</taxon>
        <taxon>Lycopodiaceae</taxon>
        <taxon>Lycopodioideae</taxon>
        <taxon>Diphasiastrum</taxon>
    </lineage>
</organism>
<keyword evidence="2" id="KW-1185">Reference proteome</keyword>
<name>A0ACC2E4S1_DIPCM</name>
<comment type="caution">
    <text evidence="1">The sequence shown here is derived from an EMBL/GenBank/DDBJ whole genome shotgun (WGS) entry which is preliminary data.</text>
</comment>
<sequence>MHSMTIGIIRVQKTLYIDLQVASSYFISQITDPYGVRSSYGDVIHKDEQLQNGLFSFTSKGYGDYLMCFSMHNPHSSLPVSVDLILKLGWAAKDWNMIAKKEKIEGMELKLKRLADMVYYIHTDMLYLKKRGLWLSMISKKTESRVAWLTSISILISLLMAGWQILHIRSYFKKKSIL</sequence>
<dbReference type="EMBL" id="CM055094">
    <property type="protein sequence ID" value="KAJ7561227.1"/>
    <property type="molecule type" value="Genomic_DNA"/>
</dbReference>